<sequence>MEKSISRNIKSKSRVENFGEVFTPDWMVKKMLEQPEIKAKTESLTATFLESAAGEGAFLVEILKRKLYVADQESTDAKEFGEKCLIALTSLYGIELLEDNIVMLVMNMVSEFNNVYIETINRKYNEKADEHVLDSAKIIIRANMVQGDALKRQRRNGDPIIITEWELLPIKRGIRKIQRTEYTFDAIIEGNGPTGTVQQRYAEQLDLDLFSEEENKSLKLPSGDVEVECHYVPVKLTDIYKQLIEID</sequence>
<keyword evidence="1" id="KW-0808">Transferase</keyword>
<reference evidence="1 2" key="1">
    <citation type="submission" date="2017-05" db="EMBL/GenBank/DDBJ databases">
        <title>Lactobacillus nurukis nov., sp. nov., isolated from nuruk.</title>
        <authorList>
            <person name="Kim S.-J."/>
        </authorList>
    </citation>
    <scope>NUCLEOTIDE SEQUENCE [LARGE SCALE GENOMIC DNA]</scope>
    <source>
        <strain evidence="1 2">SYF10-1a</strain>
    </source>
</reference>
<dbReference type="EMBL" id="NIPR01000005">
    <property type="protein sequence ID" value="PMD73024.1"/>
    <property type="molecule type" value="Genomic_DNA"/>
</dbReference>
<name>A0A2N7AW92_9LACO</name>
<protein>
    <submittedName>
        <fullName evidence="1">DNA methyltransferase</fullName>
    </submittedName>
</protein>
<evidence type="ECO:0000313" key="2">
    <source>
        <dbReference type="Proteomes" id="UP000235649"/>
    </source>
</evidence>
<organism evidence="1 2">
    <name type="scientific">Companilactobacillus nuruki</name>
    <dbReference type="NCBI Taxonomy" id="1993540"/>
    <lineage>
        <taxon>Bacteria</taxon>
        <taxon>Bacillati</taxon>
        <taxon>Bacillota</taxon>
        <taxon>Bacilli</taxon>
        <taxon>Lactobacillales</taxon>
        <taxon>Lactobacillaceae</taxon>
        <taxon>Companilactobacillus</taxon>
    </lineage>
</organism>
<dbReference type="RefSeq" id="WP_102195356.1">
    <property type="nucleotide sequence ID" value="NZ_NIPR01000005.1"/>
</dbReference>
<dbReference type="AlphaFoldDB" id="A0A2N7AW92"/>
<dbReference type="OrthoDB" id="9815272at2"/>
<dbReference type="GO" id="GO:0032259">
    <property type="term" value="P:methylation"/>
    <property type="evidence" value="ECO:0007669"/>
    <property type="project" value="UniProtKB-KW"/>
</dbReference>
<dbReference type="InterPro" id="IPR029063">
    <property type="entry name" value="SAM-dependent_MTases_sf"/>
</dbReference>
<gene>
    <name evidence="1" type="ORF">CBP76_02500</name>
</gene>
<dbReference type="GO" id="GO:0008168">
    <property type="term" value="F:methyltransferase activity"/>
    <property type="evidence" value="ECO:0007669"/>
    <property type="project" value="UniProtKB-KW"/>
</dbReference>
<keyword evidence="1" id="KW-0489">Methyltransferase</keyword>
<comment type="caution">
    <text evidence="1">The sequence shown here is derived from an EMBL/GenBank/DDBJ whole genome shotgun (WGS) entry which is preliminary data.</text>
</comment>
<evidence type="ECO:0000313" key="1">
    <source>
        <dbReference type="EMBL" id="PMD73024.1"/>
    </source>
</evidence>
<dbReference type="Proteomes" id="UP000235649">
    <property type="component" value="Unassembled WGS sequence"/>
</dbReference>
<keyword evidence="2" id="KW-1185">Reference proteome</keyword>
<dbReference type="SUPFAM" id="SSF53335">
    <property type="entry name" value="S-adenosyl-L-methionine-dependent methyltransferases"/>
    <property type="match status" value="1"/>
</dbReference>
<accession>A0A2N7AW92</accession>
<proteinExistence type="predicted"/>
<dbReference type="Gene3D" id="3.40.50.150">
    <property type="entry name" value="Vaccinia Virus protein VP39"/>
    <property type="match status" value="1"/>
</dbReference>